<evidence type="ECO:0000256" key="3">
    <source>
        <dbReference type="ARBA" id="ARBA00023159"/>
    </source>
</evidence>
<dbReference type="GO" id="GO:0003677">
    <property type="term" value="F:DNA binding"/>
    <property type="evidence" value="ECO:0007669"/>
    <property type="project" value="UniProtKB-KW"/>
</dbReference>
<dbReference type="Pfam" id="PF07739">
    <property type="entry name" value="TipAS"/>
    <property type="match status" value="1"/>
</dbReference>
<dbReference type="InterPro" id="IPR009061">
    <property type="entry name" value="DNA-bd_dom_put_sf"/>
</dbReference>
<dbReference type="Proteomes" id="UP000439965">
    <property type="component" value="Unassembled WGS sequence"/>
</dbReference>
<evidence type="ECO:0000313" key="6">
    <source>
        <dbReference type="EMBL" id="MDL4936059.1"/>
    </source>
</evidence>
<dbReference type="Proteomes" id="UP001183682">
    <property type="component" value="Unassembled WGS sequence"/>
</dbReference>
<evidence type="ECO:0000256" key="4">
    <source>
        <dbReference type="ARBA" id="ARBA00023163"/>
    </source>
</evidence>
<dbReference type="PANTHER" id="PTHR30204">
    <property type="entry name" value="REDOX-CYCLING DRUG-SENSING TRANSCRIPTIONAL ACTIVATOR SOXR"/>
    <property type="match status" value="1"/>
</dbReference>
<evidence type="ECO:0000256" key="1">
    <source>
        <dbReference type="ARBA" id="ARBA00023015"/>
    </source>
</evidence>
<dbReference type="AlphaFoldDB" id="A0A2A4DDJ1"/>
<dbReference type="PANTHER" id="PTHR30204:SF90">
    <property type="entry name" value="HTH-TYPE TRANSCRIPTIONAL ACTIVATOR MTA"/>
    <property type="match status" value="1"/>
</dbReference>
<evidence type="ECO:0000313" key="11">
    <source>
        <dbReference type="Proteomes" id="UP000516696"/>
    </source>
</evidence>
<reference evidence="6 12" key="4">
    <citation type="submission" date="2023-06" db="EMBL/GenBank/DDBJ databases">
        <title>Acute promotion of culturable opportunistic pathogens and persistent increase of antibiotic resistance following antibiotic exposure in mouse gut microbiota.</title>
        <authorList>
            <person name="Li L."/>
            <person name="Wang B."/>
            <person name="Sun Y."/>
            <person name="Wang M."/>
            <person name="Xu H."/>
        </authorList>
    </citation>
    <scope>NUCLEOTIDE SEQUENCE [LARGE SCALE GENOMIC DNA]</scope>
    <source>
        <strain evidence="6 12">CRI2_2</strain>
    </source>
</reference>
<reference evidence="9 11" key="2">
    <citation type="submission" date="2020-03" db="EMBL/GenBank/DDBJ databases">
        <title>Characterization of ganglioside-mimicking enterococci.</title>
        <authorList>
            <person name="Patry R.T."/>
            <person name="Nothaft H."/>
            <person name="Bridger R."/>
            <person name="Shajahan A."/>
            <person name="Huynh S."/>
            <person name="Sanchez S."/>
            <person name="Azadi P."/>
            <person name="Cooper K."/>
            <person name="Miller W.G."/>
            <person name="Parker C.T."/>
            <person name="Wells L."/>
            <person name="Szymanski C.M."/>
        </authorList>
    </citation>
    <scope>NUCLEOTIDE SEQUENCE [LARGE SCALE GENOMIC DNA]</scope>
    <source>
        <strain evidence="9 11">EGM181</strain>
    </source>
</reference>
<accession>A0A2A4DDJ1</accession>
<evidence type="ECO:0000259" key="5">
    <source>
        <dbReference type="PROSITE" id="PS50937"/>
    </source>
</evidence>
<dbReference type="PROSITE" id="PS50937">
    <property type="entry name" value="HTH_MERR_2"/>
    <property type="match status" value="1"/>
</dbReference>
<evidence type="ECO:0000256" key="2">
    <source>
        <dbReference type="ARBA" id="ARBA00023125"/>
    </source>
</evidence>
<dbReference type="Pfam" id="PF13411">
    <property type="entry name" value="MerR_1"/>
    <property type="match status" value="1"/>
</dbReference>
<evidence type="ECO:0000313" key="10">
    <source>
        <dbReference type="Proteomes" id="UP000439965"/>
    </source>
</evidence>
<keyword evidence="2" id="KW-0238">DNA-binding</keyword>
<dbReference type="PRINTS" id="PR00040">
    <property type="entry name" value="HTHMERR"/>
</dbReference>
<dbReference type="GeneID" id="93225334"/>
<dbReference type="Gene3D" id="1.10.490.50">
    <property type="entry name" value="Antibiotic binding domain of TipA-like multidrug resistance regulators"/>
    <property type="match status" value="1"/>
</dbReference>
<sequence>MEYSITALAKISGVSSRTLRYYDQIGLLKPQRINSAGYRIYGGQQVDRLQQILYFKSFGLPLEEIRHLLDDPEQDVQTLLVAHYNRLSQERAALDRLLTTLAQTINYYEGEQTMSDKEKFTYFKQQKLAANEETYGEEIRAAYGEEVVEQSNQKWQNMSFETYQELEQTENELIQTLKQVVQEPFDVTSSLAKTAFQLHKKWLQLAAPFYSADYHRSLGEMYIHDARFTDYYDQKAGQGAASCLQAVIAHYAD</sequence>
<dbReference type="Proteomes" id="UP000516696">
    <property type="component" value="Chromosome"/>
</dbReference>
<dbReference type="InterPro" id="IPR000551">
    <property type="entry name" value="MerR-type_HTH_dom"/>
</dbReference>
<dbReference type="EMBL" id="CP050485">
    <property type="protein sequence ID" value="QOG26447.1"/>
    <property type="molecule type" value="Genomic_DNA"/>
</dbReference>
<evidence type="ECO:0000313" key="12">
    <source>
        <dbReference type="Proteomes" id="UP001241571"/>
    </source>
</evidence>
<dbReference type="SMART" id="SM00422">
    <property type="entry name" value="HTH_MERR"/>
    <property type="match status" value="1"/>
</dbReference>
<dbReference type="InterPro" id="IPR036244">
    <property type="entry name" value="TipA-like_antibiotic-bd"/>
</dbReference>
<reference evidence="7" key="3">
    <citation type="submission" date="2023-03" db="EMBL/GenBank/DDBJ databases">
        <authorList>
            <person name="Shen W."/>
            <person name="Cai J."/>
        </authorList>
    </citation>
    <scope>NUCLEOTIDE SEQUENCE</scope>
    <source>
        <strain evidence="7">K69-2</strain>
    </source>
</reference>
<dbReference type="RefSeq" id="WP_003127445.1">
    <property type="nucleotide sequence ID" value="NZ_BTSN01000012.1"/>
</dbReference>
<gene>
    <name evidence="9" type="ORF">EGM181_03840</name>
    <name evidence="8" type="ORF">GTI89_02620</name>
    <name evidence="7" type="ORF">P7E30_08260</name>
    <name evidence="6" type="ORF">QRX88_10060</name>
</gene>
<dbReference type="SUPFAM" id="SSF89082">
    <property type="entry name" value="Antibiotic binding domain of TipA-like multidrug resistance regulators"/>
    <property type="match status" value="1"/>
</dbReference>
<keyword evidence="3" id="KW-0010">Activator</keyword>
<name>A0A2A4DDJ1_ENTGA</name>
<dbReference type="EMBL" id="JASUBT010000006">
    <property type="protein sequence ID" value="MDL4936059.1"/>
    <property type="molecule type" value="Genomic_DNA"/>
</dbReference>
<dbReference type="Gene3D" id="1.10.1660.10">
    <property type="match status" value="1"/>
</dbReference>
<dbReference type="GO" id="GO:0003700">
    <property type="term" value="F:DNA-binding transcription factor activity"/>
    <property type="evidence" value="ECO:0007669"/>
    <property type="project" value="InterPro"/>
</dbReference>
<evidence type="ECO:0000313" key="9">
    <source>
        <dbReference type="EMBL" id="QOG26447.1"/>
    </source>
</evidence>
<dbReference type="Proteomes" id="UP001241571">
    <property type="component" value="Unassembled WGS sequence"/>
</dbReference>
<organism evidence="8 10">
    <name type="scientific">Enterococcus gallinarum</name>
    <dbReference type="NCBI Taxonomy" id="1353"/>
    <lineage>
        <taxon>Bacteria</taxon>
        <taxon>Bacillati</taxon>
        <taxon>Bacillota</taxon>
        <taxon>Bacilli</taxon>
        <taxon>Lactobacillales</taxon>
        <taxon>Enterococcaceae</taxon>
        <taxon>Enterococcus</taxon>
    </lineage>
</organism>
<reference evidence="8 10" key="1">
    <citation type="submission" date="2019-04" db="EMBL/GenBank/DDBJ databases">
        <title>Step-wise assembly of the neonatal virome modulated by breast feeding.</title>
        <authorList>
            <person name="Liang G."/>
            <person name="Bushman F."/>
        </authorList>
    </citation>
    <scope>NUCLEOTIDE SEQUENCE [LARGE SCALE GENOMIC DNA]</scope>
    <source>
        <strain evidence="8 10">E3404</strain>
    </source>
</reference>
<evidence type="ECO:0000313" key="7">
    <source>
        <dbReference type="EMBL" id="MDT2690197.1"/>
    </source>
</evidence>
<keyword evidence="4" id="KW-0804">Transcription</keyword>
<proteinExistence type="predicted"/>
<keyword evidence="1" id="KW-0805">Transcription regulation</keyword>
<dbReference type="CDD" id="cd01106">
    <property type="entry name" value="HTH_TipAL-Mta"/>
    <property type="match status" value="1"/>
</dbReference>
<evidence type="ECO:0000313" key="8">
    <source>
        <dbReference type="EMBL" id="MXS24971.1"/>
    </source>
</evidence>
<dbReference type="EMBL" id="WVTI01000002">
    <property type="protein sequence ID" value="MXS24971.1"/>
    <property type="molecule type" value="Genomic_DNA"/>
</dbReference>
<dbReference type="InterPro" id="IPR047057">
    <property type="entry name" value="MerR_fam"/>
</dbReference>
<feature type="domain" description="HTH merR-type" evidence="5">
    <location>
        <begin position="1"/>
        <end position="71"/>
    </location>
</feature>
<protein>
    <submittedName>
        <fullName evidence="8">MerR family transcriptional regulator</fullName>
    </submittedName>
</protein>
<dbReference type="EMBL" id="JARPZN010000004">
    <property type="protein sequence ID" value="MDT2690197.1"/>
    <property type="molecule type" value="Genomic_DNA"/>
</dbReference>
<dbReference type="InterPro" id="IPR012925">
    <property type="entry name" value="TipAS_dom"/>
</dbReference>
<dbReference type="SUPFAM" id="SSF46955">
    <property type="entry name" value="Putative DNA-binding domain"/>
    <property type="match status" value="1"/>
</dbReference>